<gene>
    <name evidence="1" type="ORF">PN457_00970</name>
</gene>
<name>A0ABT5ALS8_9CYAN</name>
<keyword evidence="2" id="KW-1185">Reference proteome</keyword>
<dbReference type="Proteomes" id="UP001212499">
    <property type="component" value="Unassembled WGS sequence"/>
</dbReference>
<organism evidence="1 2">
    <name type="scientific">Anabaenopsis arnoldii</name>
    <dbReference type="NCBI Taxonomy" id="2152938"/>
    <lineage>
        <taxon>Bacteria</taxon>
        <taxon>Bacillati</taxon>
        <taxon>Cyanobacteriota</taxon>
        <taxon>Cyanophyceae</taxon>
        <taxon>Nostocales</taxon>
        <taxon>Nodulariaceae</taxon>
        <taxon>Anabaenopsis</taxon>
    </lineage>
</organism>
<protein>
    <submittedName>
        <fullName evidence="1">Uncharacterized protein</fullName>
    </submittedName>
</protein>
<evidence type="ECO:0000313" key="1">
    <source>
        <dbReference type="EMBL" id="MDB9538253.1"/>
    </source>
</evidence>
<reference evidence="1 2" key="1">
    <citation type="submission" date="2023-01" db="EMBL/GenBank/DDBJ databases">
        <title>Genomes from the Australian National Cyanobacteria Reference Collection.</title>
        <authorList>
            <person name="Willis A."/>
            <person name="Lee E.M.F."/>
        </authorList>
    </citation>
    <scope>NUCLEOTIDE SEQUENCE [LARGE SCALE GENOMIC DNA]</scope>
    <source>
        <strain evidence="1 2">CS-1033</strain>
    </source>
</reference>
<dbReference type="RefSeq" id="WP_271730718.1">
    <property type="nucleotide sequence ID" value="NZ_JANQDP010000002.1"/>
</dbReference>
<accession>A0ABT5ALS8</accession>
<dbReference type="EMBL" id="JAQMUH010000010">
    <property type="protein sequence ID" value="MDB9538253.1"/>
    <property type="molecule type" value="Genomic_DNA"/>
</dbReference>
<comment type="caution">
    <text evidence="1">The sequence shown here is derived from an EMBL/GenBank/DDBJ whole genome shotgun (WGS) entry which is preliminary data.</text>
</comment>
<sequence>MIVTETGKHLIPLPYRIYSPKLLLIQYSTVTKNQDILQTAGCNFYALLLFVDIHPTRP</sequence>
<proteinExistence type="predicted"/>
<evidence type="ECO:0000313" key="2">
    <source>
        <dbReference type="Proteomes" id="UP001212499"/>
    </source>
</evidence>